<evidence type="ECO:0000313" key="2">
    <source>
        <dbReference type="Proteomes" id="UP000091857"/>
    </source>
</evidence>
<organism evidence="1 2">
    <name type="scientific">Manihot esculenta</name>
    <name type="common">Cassava</name>
    <name type="synonym">Jatropha manihot</name>
    <dbReference type="NCBI Taxonomy" id="3983"/>
    <lineage>
        <taxon>Eukaryota</taxon>
        <taxon>Viridiplantae</taxon>
        <taxon>Streptophyta</taxon>
        <taxon>Embryophyta</taxon>
        <taxon>Tracheophyta</taxon>
        <taxon>Spermatophyta</taxon>
        <taxon>Magnoliopsida</taxon>
        <taxon>eudicotyledons</taxon>
        <taxon>Gunneridae</taxon>
        <taxon>Pentapetalae</taxon>
        <taxon>rosids</taxon>
        <taxon>fabids</taxon>
        <taxon>Malpighiales</taxon>
        <taxon>Euphorbiaceae</taxon>
        <taxon>Crotonoideae</taxon>
        <taxon>Manihoteae</taxon>
        <taxon>Manihot</taxon>
    </lineage>
</organism>
<evidence type="ECO:0000313" key="1">
    <source>
        <dbReference type="EMBL" id="KAG8649537.1"/>
    </source>
</evidence>
<comment type="caution">
    <text evidence="1">The sequence shown here is derived from an EMBL/GenBank/DDBJ whole genome shotgun (WGS) entry which is preliminary data.</text>
</comment>
<proteinExistence type="predicted"/>
<reference evidence="2" key="1">
    <citation type="journal article" date="2016" name="Nat. Biotechnol.">
        <title>Sequencing wild and cultivated cassava and related species reveals extensive interspecific hybridization and genetic diversity.</title>
        <authorList>
            <person name="Bredeson J.V."/>
            <person name="Lyons J.B."/>
            <person name="Prochnik S.E."/>
            <person name="Wu G.A."/>
            <person name="Ha C.M."/>
            <person name="Edsinger-Gonzales E."/>
            <person name="Grimwood J."/>
            <person name="Schmutz J."/>
            <person name="Rabbi I.Y."/>
            <person name="Egesi C."/>
            <person name="Nauluvula P."/>
            <person name="Lebot V."/>
            <person name="Ndunguru J."/>
            <person name="Mkamilo G."/>
            <person name="Bart R.S."/>
            <person name="Setter T.L."/>
            <person name="Gleadow R.M."/>
            <person name="Kulakow P."/>
            <person name="Ferguson M.E."/>
            <person name="Rounsley S."/>
            <person name="Rokhsar D.S."/>
        </authorList>
    </citation>
    <scope>NUCLEOTIDE SEQUENCE [LARGE SCALE GENOMIC DNA]</scope>
    <source>
        <strain evidence="2">cv. AM560-2</strain>
    </source>
</reference>
<sequence>MTTKSSSFIQPTIPIFDGHYDHCVENVVHVAVEEDLTATQKKTPEDQKLKDLKVKNFLFQALNRSILEMILKKDTTKDIWDSLKQKYQGTTRTVNEYIARTLSIANKMKANVEDKGDDTSTLNIDEQESSLLHALKTSHGYEYGGRGRGNGRYTWFLDSGCNNHMCGKKEYFFDLDENFRNSMKLGNNLSLIIKSKGNIRLIIRGLMQTITNVFYVYELKNNLLSIRQLQEKGLAIIFQRNKCKVYH</sequence>
<dbReference type="EMBL" id="CM004394">
    <property type="protein sequence ID" value="KAG8649537.1"/>
    <property type="molecule type" value="Genomic_DNA"/>
</dbReference>
<protein>
    <submittedName>
        <fullName evidence="1">Uncharacterized protein</fullName>
    </submittedName>
</protein>
<gene>
    <name evidence="1" type="ORF">MANES_08G103711v8</name>
</gene>
<name>A0ACB7HAC6_MANES</name>
<dbReference type="Proteomes" id="UP000091857">
    <property type="component" value="Chromosome 8"/>
</dbReference>
<keyword evidence="2" id="KW-1185">Reference proteome</keyword>
<accession>A0ACB7HAC6</accession>